<dbReference type="Gene3D" id="3.40.50.2300">
    <property type="match status" value="2"/>
</dbReference>
<evidence type="ECO:0000313" key="5">
    <source>
        <dbReference type="EMBL" id="SBW23021.1"/>
    </source>
</evidence>
<keyword evidence="5" id="KW-0675">Receptor</keyword>
<name>A0A1C3NZQ2_9ACTN</name>
<dbReference type="PANTHER" id="PTHR47151:SF2">
    <property type="entry name" value="AMINO ACID BINDING PROTEIN"/>
    <property type="match status" value="1"/>
</dbReference>
<keyword evidence="2" id="KW-0732">Signal</keyword>
<keyword evidence="6" id="KW-1185">Reference proteome</keyword>
<dbReference type="InterPro" id="IPR028081">
    <property type="entry name" value="Leu-bd"/>
</dbReference>
<dbReference type="InterPro" id="IPR028082">
    <property type="entry name" value="Peripla_BP_I"/>
</dbReference>
<evidence type="ECO:0000256" key="1">
    <source>
        <dbReference type="ARBA" id="ARBA00010062"/>
    </source>
</evidence>
<feature type="domain" description="Leucine-binding protein" evidence="4">
    <location>
        <begin position="57"/>
        <end position="394"/>
    </location>
</feature>
<evidence type="ECO:0000259" key="4">
    <source>
        <dbReference type="Pfam" id="PF13458"/>
    </source>
</evidence>
<feature type="region of interest" description="Disordered" evidence="3">
    <location>
        <begin position="1"/>
        <end position="20"/>
    </location>
</feature>
<dbReference type="AlphaFoldDB" id="A0A1C3NZQ2"/>
<organism evidence="5 6">
    <name type="scientific">Candidatus Protofrankia californiensis</name>
    <dbReference type="NCBI Taxonomy" id="1839754"/>
    <lineage>
        <taxon>Bacteria</taxon>
        <taxon>Bacillati</taxon>
        <taxon>Actinomycetota</taxon>
        <taxon>Actinomycetes</taxon>
        <taxon>Frankiales</taxon>
        <taxon>Frankiaceae</taxon>
        <taxon>Protofrankia</taxon>
    </lineage>
</organism>
<gene>
    <name evidence="5" type="ORF">FDG2_3447</name>
</gene>
<reference evidence="6" key="1">
    <citation type="submission" date="2016-02" db="EMBL/GenBank/DDBJ databases">
        <authorList>
            <person name="Wibberg D."/>
        </authorList>
    </citation>
    <scope>NUCLEOTIDE SEQUENCE [LARGE SCALE GENOMIC DNA]</scope>
</reference>
<dbReference type="EMBL" id="FLUV01001445">
    <property type="protein sequence ID" value="SBW23021.1"/>
    <property type="molecule type" value="Genomic_DNA"/>
</dbReference>
<comment type="similarity">
    <text evidence="1">Belongs to the leucine-binding protein family.</text>
</comment>
<evidence type="ECO:0000256" key="3">
    <source>
        <dbReference type="SAM" id="MobiDB-lite"/>
    </source>
</evidence>
<sequence>MLCRALPGTARDAPPERVKGNGMARRTTTVAAGLLAVALTAGACGGGTSSGRGTEYVIGFQGPLSGDGQQLGVNAVNGARTAVDRANRSGRLPFTLRLVEADDQGSAEQGPTAAQKLIDDPDIIGVVGPVFSGATKASEPLYSQASLLSVSPSATNPQLTELGFVSFYRVIAPDTVQGTAAADYVAKALKSRKVFSLDDKSEYGTGLSGVLEKELRTQGVNVTHDAVNPTKDYTSEATKIISEKPDTVFYSGYYQEFALLAKALRAKGFTGTLMSGDGSNDDQFIAQAGAANAEGAYLTCPCGDPNSDPRAAGFVADYKQVNNGAQPGTYSGEAYDATNAVIEVLRTLGPGASREAVAQAFASVDFEGVTKRIVFSPTGDVTGSTVYVYQVRGGRRNVLGTTAGLIKP</sequence>
<evidence type="ECO:0000313" key="6">
    <source>
        <dbReference type="Proteomes" id="UP000199013"/>
    </source>
</evidence>
<dbReference type="Proteomes" id="UP000199013">
    <property type="component" value="Unassembled WGS sequence"/>
</dbReference>
<protein>
    <submittedName>
        <fullName evidence="5">Extracellular ligand-binding receptor</fullName>
    </submittedName>
</protein>
<accession>A0A1C3NZQ2</accession>
<dbReference type="Pfam" id="PF13458">
    <property type="entry name" value="Peripla_BP_6"/>
    <property type="match status" value="1"/>
</dbReference>
<dbReference type="CDD" id="cd06342">
    <property type="entry name" value="PBP1_ABC_LIVBP-like"/>
    <property type="match status" value="1"/>
</dbReference>
<dbReference type="PANTHER" id="PTHR47151">
    <property type="entry name" value="LEU/ILE/VAL-BINDING ABC TRANSPORTER SUBUNIT"/>
    <property type="match status" value="1"/>
</dbReference>
<dbReference type="SUPFAM" id="SSF53822">
    <property type="entry name" value="Periplasmic binding protein-like I"/>
    <property type="match status" value="1"/>
</dbReference>
<evidence type="ECO:0000256" key="2">
    <source>
        <dbReference type="ARBA" id="ARBA00022729"/>
    </source>
</evidence>
<proteinExistence type="inferred from homology"/>